<organism evidence="2 3">
    <name type="scientific">Liberibacter crescens (strain BT-1)</name>
    <dbReference type="NCBI Taxonomy" id="1215343"/>
    <lineage>
        <taxon>Bacteria</taxon>
        <taxon>Pseudomonadati</taxon>
        <taxon>Pseudomonadota</taxon>
        <taxon>Alphaproteobacteria</taxon>
        <taxon>Hyphomicrobiales</taxon>
        <taxon>Rhizobiaceae</taxon>
        <taxon>Liberibacter</taxon>
    </lineage>
</organism>
<dbReference type="AlphaFoldDB" id="L0EW92"/>
<dbReference type="KEGG" id="lcc:B488_06490"/>
<name>L0EW92_LIBCB</name>
<dbReference type="RefSeq" id="WP_015273068.1">
    <property type="nucleotide sequence ID" value="NC_019907.1"/>
</dbReference>
<dbReference type="Proteomes" id="UP000010799">
    <property type="component" value="Chromosome"/>
</dbReference>
<dbReference type="HOGENOM" id="CLU_1584481_0_0_5"/>
<keyword evidence="1" id="KW-0472">Membrane</keyword>
<feature type="transmembrane region" description="Helical" evidence="1">
    <location>
        <begin position="20"/>
        <end position="41"/>
    </location>
</feature>
<dbReference type="EMBL" id="CP003789">
    <property type="protein sequence ID" value="AGA64641.1"/>
    <property type="molecule type" value="Genomic_DNA"/>
</dbReference>
<keyword evidence="3" id="KW-1185">Reference proteome</keyword>
<accession>L0EW92</accession>
<reference evidence="2 3" key="1">
    <citation type="journal article" date="2012" name="Stand. Genomic Sci.">
        <title>Complete genome sequence of Liberibacter crescens BT-1.</title>
        <authorList>
            <person name="Leonard M.T."/>
            <person name="Fagen J.R."/>
            <person name="Davis-Richardson A.G."/>
            <person name="Davis M.J."/>
            <person name="Triplett E.W."/>
        </authorList>
    </citation>
    <scope>NUCLEOTIDE SEQUENCE [LARGE SCALE GENOMIC DNA]</scope>
    <source>
        <strain evidence="2 3">BT-1</strain>
    </source>
</reference>
<sequence length="168" mass="19228">MVSYNKHWFKFHELRHGNFSLISAIIFPVFMITGVFFYDIINLMTIKNQLQEVTRTAANDSINQVSGNISLDVISKLIKVKITNYLAINQGFSTENIEQIINATSISVQNLSTLPIVYLIKTHIHYNPLIYSSVFKYFYSDISIDIQDSEKVSISSDKIIKIIYTCCS</sequence>
<dbReference type="PATRIC" id="fig|1215343.11.peg.664"/>
<protein>
    <submittedName>
        <fullName evidence="2">Uncharacterized protein</fullName>
    </submittedName>
</protein>
<keyword evidence="1" id="KW-1133">Transmembrane helix</keyword>
<evidence type="ECO:0000313" key="3">
    <source>
        <dbReference type="Proteomes" id="UP000010799"/>
    </source>
</evidence>
<keyword evidence="1" id="KW-0812">Transmembrane</keyword>
<evidence type="ECO:0000313" key="2">
    <source>
        <dbReference type="EMBL" id="AGA64641.1"/>
    </source>
</evidence>
<evidence type="ECO:0000256" key="1">
    <source>
        <dbReference type="SAM" id="Phobius"/>
    </source>
</evidence>
<gene>
    <name evidence="2" type="ordered locus">B488_06490</name>
</gene>
<proteinExistence type="predicted"/>